<keyword evidence="3" id="KW-1185">Reference proteome</keyword>
<name>A0ABT9XLW4_9BACL</name>
<dbReference type="Pfam" id="PF09704">
    <property type="entry name" value="Cas_Cas5d"/>
    <property type="match status" value="1"/>
</dbReference>
<evidence type="ECO:0000313" key="3">
    <source>
        <dbReference type="Proteomes" id="UP001232973"/>
    </source>
</evidence>
<dbReference type="InterPro" id="IPR013422">
    <property type="entry name" value="CRISPR-assoc_prot_Cas5_N"/>
</dbReference>
<evidence type="ECO:0000313" key="2">
    <source>
        <dbReference type="EMBL" id="MDQ0191304.1"/>
    </source>
</evidence>
<dbReference type="RefSeq" id="WP_274457224.1">
    <property type="nucleotide sequence ID" value="NZ_CP067097.1"/>
</dbReference>
<dbReference type="Proteomes" id="UP001232973">
    <property type="component" value="Unassembled WGS sequence"/>
</dbReference>
<reference evidence="2 3" key="1">
    <citation type="submission" date="2023-07" db="EMBL/GenBank/DDBJ databases">
        <title>Genomic Encyclopedia of Type Strains, Phase IV (KMG-IV): sequencing the most valuable type-strain genomes for metagenomic binning, comparative biology and taxonomic classification.</title>
        <authorList>
            <person name="Goeker M."/>
        </authorList>
    </citation>
    <scope>NUCLEOTIDE SEQUENCE [LARGE SCALE GENOMIC DNA]</scope>
    <source>
        <strain evidence="2 3">DSM 4006</strain>
    </source>
</reference>
<sequence length="264" mass="29014">MTIQAGGMVVFELSGRMAHFRKIHTNSSSLTYLLPPRTTLSGIVAAILGLERDTYYEHLGPTQARLTASLRTPVRTVIQTMNNLFVKSPSEVSGGSGHTQVPTELVVPEVASEQLVYRVYFSHADQAVMETLAGRVAAQMPAYPISLGTAPMLASIRLVEVLAAHQLERIPPGVDLSLMTPCLMEDVLGWTDVVDPFGTGVQVIKDLMPYSFGPGRSRGWNREFLVERKGQPLPVRLRCQAWRLTYENQESEMVAFAEDGGSAR</sequence>
<dbReference type="NCBIfam" id="TIGR02593">
    <property type="entry name" value="CRISPR_cas5"/>
    <property type="match status" value="1"/>
</dbReference>
<proteinExistence type="predicted"/>
<dbReference type="InterPro" id="IPR021124">
    <property type="entry name" value="CRISPR-assoc_prot_Cas5"/>
</dbReference>
<evidence type="ECO:0000256" key="1">
    <source>
        <dbReference type="ARBA" id="ARBA00023118"/>
    </source>
</evidence>
<accession>A0ABT9XLW4</accession>
<organism evidence="2 3">
    <name type="scientific">Alicyclobacillus cycloheptanicus</name>
    <dbReference type="NCBI Taxonomy" id="1457"/>
    <lineage>
        <taxon>Bacteria</taxon>
        <taxon>Bacillati</taxon>
        <taxon>Bacillota</taxon>
        <taxon>Bacilli</taxon>
        <taxon>Bacillales</taxon>
        <taxon>Alicyclobacillaceae</taxon>
        <taxon>Alicyclobacillus</taxon>
    </lineage>
</organism>
<comment type="caution">
    <text evidence="2">The sequence shown here is derived from an EMBL/GenBank/DDBJ whole genome shotgun (WGS) entry which is preliminary data.</text>
</comment>
<keyword evidence="1" id="KW-0051">Antiviral defense</keyword>
<protein>
    <submittedName>
        <fullName evidence="2">CRISPR-associated protein Cas5h</fullName>
    </submittedName>
</protein>
<gene>
    <name evidence="2" type="ORF">J2S03_003174</name>
</gene>
<dbReference type="Gene3D" id="3.30.70.2660">
    <property type="match status" value="1"/>
</dbReference>
<dbReference type="EMBL" id="JAUSTP010000037">
    <property type="protein sequence ID" value="MDQ0191304.1"/>
    <property type="molecule type" value="Genomic_DNA"/>
</dbReference>